<keyword evidence="3" id="KW-1185">Reference proteome</keyword>
<feature type="transmembrane region" description="Helical" evidence="1">
    <location>
        <begin position="6"/>
        <end position="27"/>
    </location>
</feature>
<dbReference type="AlphaFoldDB" id="A0A2T1NBI7"/>
<reference evidence="2 3" key="1">
    <citation type="submission" date="2018-03" db="EMBL/GenBank/DDBJ databases">
        <title>Mesoflavibacter sp. HG37 and Mesoflavibacter sp. HG96 sp.nov., two marine bacteria isolated from seawater of Western Pacific Ocean.</title>
        <authorList>
            <person name="Cheng H."/>
            <person name="Wu Y.-H."/>
            <person name="Guo L.-L."/>
            <person name="Xu X.-W."/>
        </authorList>
    </citation>
    <scope>NUCLEOTIDE SEQUENCE [LARGE SCALE GENOMIC DNA]</scope>
    <source>
        <strain evidence="2 3">KCTC 42117</strain>
    </source>
</reference>
<protein>
    <recommendedName>
        <fullName evidence="4">SdpI family protein</fullName>
    </recommendedName>
</protein>
<accession>A0A2T1NBI7</accession>
<gene>
    <name evidence="2" type="ORF">C7H61_08275</name>
</gene>
<name>A0A2T1NBI7_9FLAO</name>
<comment type="caution">
    <text evidence="2">The sequence shown here is derived from an EMBL/GenBank/DDBJ whole genome shotgun (WGS) entry which is preliminary data.</text>
</comment>
<dbReference type="OrthoDB" id="3173919at2"/>
<keyword evidence="1" id="KW-0472">Membrane</keyword>
<keyword evidence="1" id="KW-0812">Transmembrane</keyword>
<evidence type="ECO:0008006" key="4">
    <source>
        <dbReference type="Google" id="ProtNLM"/>
    </source>
</evidence>
<dbReference type="InterPro" id="IPR025962">
    <property type="entry name" value="SdpI/YhfL"/>
</dbReference>
<keyword evidence="1" id="KW-1133">Transmembrane helix</keyword>
<dbReference type="Proteomes" id="UP000238430">
    <property type="component" value="Unassembled WGS sequence"/>
</dbReference>
<sequence length="115" mass="13368">MNFLVENLLFTSFLSGIIFIITGFVMFKFPPKSINMLYGYRTTRSMKNQEQWDFSQKYSAKLLIFCGVFLILTSNISLLITINNKAKLFISLALIFGSVIFLLFKTENELKKRFP</sequence>
<proteinExistence type="predicted"/>
<evidence type="ECO:0000313" key="3">
    <source>
        <dbReference type="Proteomes" id="UP000238430"/>
    </source>
</evidence>
<evidence type="ECO:0000313" key="2">
    <source>
        <dbReference type="EMBL" id="PSG89792.1"/>
    </source>
</evidence>
<dbReference type="Pfam" id="PF13630">
    <property type="entry name" value="SdpI"/>
    <property type="match status" value="1"/>
</dbReference>
<dbReference type="EMBL" id="PXOT01000023">
    <property type="protein sequence ID" value="PSG89792.1"/>
    <property type="molecule type" value="Genomic_DNA"/>
</dbReference>
<dbReference type="RefSeq" id="WP_106678818.1">
    <property type="nucleotide sequence ID" value="NZ_JACHWV010000008.1"/>
</dbReference>
<feature type="transmembrane region" description="Helical" evidence="1">
    <location>
        <begin position="88"/>
        <end position="104"/>
    </location>
</feature>
<feature type="transmembrane region" description="Helical" evidence="1">
    <location>
        <begin position="62"/>
        <end position="82"/>
    </location>
</feature>
<organism evidence="2 3">
    <name type="scientific">Mesoflavibacter zeaxanthinifaciens subsp. sabulilitoris</name>
    <dbReference type="NCBI Taxonomy" id="1520893"/>
    <lineage>
        <taxon>Bacteria</taxon>
        <taxon>Pseudomonadati</taxon>
        <taxon>Bacteroidota</taxon>
        <taxon>Flavobacteriia</taxon>
        <taxon>Flavobacteriales</taxon>
        <taxon>Flavobacteriaceae</taxon>
        <taxon>Mesoflavibacter</taxon>
    </lineage>
</organism>
<evidence type="ECO:0000256" key="1">
    <source>
        <dbReference type="SAM" id="Phobius"/>
    </source>
</evidence>